<dbReference type="FunFam" id="3.30.565.10:FF:000016">
    <property type="entry name" value="Chemotaxis protein CheA, putative"/>
    <property type="match status" value="1"/>
</dbReference>
<dbReference type="Gene3D" id="1.20.120.160">
    <property type="entry name" value="HPT domain"/>
    <property type="match status" value="1"/>
</dbReference>
<dbReference type="Gene3D" id="3.30.565.10">
    <property type="entry name" value="Histidine kinase-like ATPase, C-terminal domain"/>
    <property type="match status" value="1"/>
</dbReference>
<feature type="domain" description="Response regulatory" evidence="7">
    <location>
        <begin position="1039"/>
        <end position="1155"/>
    </location>
</feature>
<sequence>MNNTTSIDTQTISDIVLSTQDAISTLLNPLLDLGSNIETLPDFDSIKNDILVQFENISMIAEMSDLNGLAAVCVEFSVQLKDLILSNKQNANEFKKYLDSNIEKILIYLSDWQSLDSIEQLTDNLSGDADDIRVLLFQDIENCNSKTQTTLDSDVNLDVEIDDSYLLTEGLVNSSTLSNVDEDEILELDSLFAEDTNAEVGLDTTEGIMALFCQELSDIEQQIIMLTPQICNSEIKQENDSTPEQAVQYYLDIINRMRNSCEELELTGLVKILNFVLVNVNLLLTLDITTRKQSHTVLVGWPQIVINHLQEPNDNSLCLAVVDYLEDNSWPEPLQYSEMREFIEALTKELELTGDFEVEARKVEALEDDVTLTIAQDTNQQLLDAFFAECPGYAEELTIKIANIVNGKDILNNTKAAQRLAHSIKGSANLIGTKGIANIAHHLEDIFEYFAKLSIAPPKSLGDTITEAADVIEVMIESLQELSPAPVDAHRILQDVLDWANRIDKGDINETTEIITEKVLDNKTEIIATDDITTNDETKQGEENQQAINPILTQTELIRVPRDTLDQIFNLIGETSIAIAQVQEQLKRMHQRGIDMQAQEKNLQTRRFELENLVSVRSLAATQKQLNIVASNEQFDSLEMDQYDDFYGATHSFIEAVSDHREFNRDVMSHIVDLEGLFLQQQRLNRSLENIVTTTRLLPVKTIVARLQRTVRQACRATGKQAELNIVGEQLLMDGDVLNQLADPLMHLLRNAIDHGIESLEERREKGKPDIGKITLNFYQEGNNIRANCSDDGAGLDYERIHWLALERDLIKPQDNVDHASLARLILNSGFSTRETATQISGRGVGMDVVYVAVLKLKGNISISDNEPCGTIFNLRLPITLLTSHSILVQIQSERYAIPTVMLDQILPQGTGQFSSHNEKQTFQLGKSVYPTSTLSNLLGLPENPDPLTNKNSIVLLVHYGSKTVAVSVERILSSNDLVVKNMGPFMKHVAGIAGIALLGDGGVVPVLDMIELLDAEKSGNNKIRSSRIIENEKLLLSKVLIVDDSLSVRNSLFQLVQDAGYEPLLARDGLEAIEIMKKTRPNLILTDLEMPRMTGLELTSHVRANSDNVNLPIFMITSRTMAKHQTQAQKLGVNEYITKPFSEDDLVSKLGQALNG</sequence>
<name>A0A3B0ZVD1_9ZZZZ</name>
<keyword evidence="5 10" id="KW-0418">Kinase</keyword>
<dbReference type="EC" id="2.7.13.3" evidence="2"/>
<dbReference type="PROSITE" id="PS50851">
    <property type="entry name" value="CHEW"/>
    <property type="match status" value="1"/>
</dbReference>
<feature type="domain" description="HPt" evidence="9">
    <location>
        <begin position="375"/>
        <end position="479"/>
    </location>
</feature>
<dbReference type="InterPro" id="IPR003594">
    <property type="entry name" value="HATPase_dom"/>
</dbReference>
<comment type="catalytic activity">
    <reaction evidence="1">
        <text>ATP + protein L-histidine = ADP + protein N-phospho-L-histidine.</text>
        <dbReference type="EC" id="2.7.13.3"/>
    </reaction>
</comment>
<evidence type="ECO:0000259" key="7">
    <source>
        <dbReference type="PROSITE" id="PS50110"/>
    </source>
</evidence>
<dbReference type="PANTHER" id="PTHR43395">
    <property type="entry name" value="SENSOR HISTIDINE KINASE CHEA"/>
    <property type="match status" value="1"/>
</dbReference>
<protein>
    <recommendedName>
        <fullName evidence="2">histidine kinase</fullName>
        <ecNumber evidence="2">2.7.13.3</ecNumber>
    </recommendedName>
</protein>
<reference evidence="10" key="1">
    <citation type="submission" date="2018-06" db="EMBL/GenBank/DDBJ databases">
        <authorList>
            <person name="Zhirakovskaya E."/>
        </authorList>
    </citation>
    <scope>NUCLEOTIDE SEQUENCE</scope>
</reference>
<evidence type="ECO:0000256" key="2">
    <source>
        <dbReference type="ARBA" id="ARBA00012438"/>
    </source>
</evidence>
<feature type="domain" description="Histidine kinase" evidence="6">
    <location>
        <begin position="680"/>
        <end position="881"/>
    </location>
</feature>
<evidence type="ECO:0000259" key="6">
    <source>
        <dbReference type="PROSITE" id="PS50109"/>
    </source>
</evidence>
<dbReference type="InterPro" id="IPR001789">
    <property type="entry name" value="Sig_transdc_resp-reg_receiver"/>
</dbReference>
<dbReference type="InterPro" id="IPR011006">
    <property type="entry name" value="CheY-like_superfamily"/>
</dbReference>
<keyword evidence="4" id="KW-0808">Transferase</keyword>
<keyword evidence="3" id="KW-0597">Phosphoprotein</keyword>
<dbReference type="InterPro" id="IPR036641">
    <property type="entry name" value="HPT_dom_sf"/>
</dbReference>
<dbReference type="SMART" id="SM00260">
    <property type="entry name" value="CheW"/>
    <property type="match status" value="1"/>
</dbReference>
<gene>
    <name evidence="10" type="ORF">MNBD_GAMMA22-2313</name>
</gene>
<evidence type="ECO:0000259" key="8">
    <source>
        <dbReference type="PROSITE" id="PS50851"/>
    </source>
</evidence>
<dbReference type="PANTHER" id="PTHR43395:SF8">
    <property type="entry name" value="HISTIDINE KINASE"/>
    <property type="match status" value="1"/>
</dbReference>
<dbReference type="CDD" id="cd00088">
    <property type="entry name" value="HPT"/>
    <property type="match status" value="1"/>
</dbReference>
<dbReference type="InterPro" id="IPR051315">
    <property type="entry name" value="Bact_Chemotaxis_CheA"/>
</dbReference>
<feature type="domain" description="CheW-like" evidence="8">
    <location>
        <begin position="883"/>
        <end position="1019"/>
    </location>
</feature>
<dbReference type="InterPro" id="IPR005467">
    <property type="entry name" value="His_kinase_dom"/>
</dbReference>
<dbReference type="InterPro" id="IPR036890">
    <property type="entry name" value="HATPase_C_sf"/>
</dbReference>
<dbReference type="Pfam" id="PF01584">
    <property type="entry name" value="CheW"/>
    <property type="match status" value="1"/>
</dbReference>
<evidence type="ECO:0000259" key="9">
    <source>
        <dbReference type="PROSITE" id="PS50894"/>
    </source>
</evidence>
<dbReference type="PROSITE" id="PS50894">
    <property type="entry name" value="HPT"/>
    <property type="match status" value="1"/>
</dbReference>
<dbReference type="PROSITE" id="PS50110">
    <property type="entry name" value="RESPONSE_REGULATORY"/>
    <property type="match status" value="1"/>
</dbReference>
<evidence type="ECO:0000313" key="10">
    <source>
        <dbReference type="EMBL" id="VAW92033.1"/>
    </source>
</evidence>
<dbReference type="InterPro" id="IPR036061">
    <property type="entry name" value="CheW-like_dom_sf"/>
</dbReference>
<dbReference type="SMART" id="SM00073">
    <property type="entry name" value="HPT"/>
    <property type="match status" value="1"/>
</dbReference>
<dbReference type="Pfam" id="PF01627">
    <property type="entry name" value="Hpt"/>
    <property type="match status" value="1"/>
</dbReference>
<evidence type="ECO:0000256" key="4">
    <source>
        <dbReference type="ARBA" id="ARBA00022679"/>
    </source>
</evidence>
<organism evidence="10">
    <name type="scientific">hydrothermal vent metagenome</name>
    <dbReference type="NCBI Taxonomy" id="652676"/>
    <lineage>
        <taxon>unclassified sequences</taxon>
        <taxon>metagenomes</taxon>
        <taxon>ecological metagenomes</taxon>
    </lineage>
</organism>
<dbReference type="InterPro" id="IPR002545">
    <property type="entry name" value="CheW-lke_dom"/>
</dbReference>
<dbReference type="SMART" id="SM00387">
    <property type="entry name" value="HATPase_c"/>
    <property type="match status" value="1"/>
</dbReference>
<evidence type="ECO:0000256" key="1">
    <source>
        <dbReference type="ARBA" id="ARBA00000085"/>
    </source>
</evidence>
<dbReference type="Gene3D" id="2.30.30.40">
    <property type="entry name" value="SH3 Domains"/>
    <property type="match status" value="1"/>
</dbReference>
<accession>A0A3B0ZVD1</accession>
<dbReference type="Pfam" id="PF02518">
    <property type="entry name" value="HATPase_c"/>
    <property type="match status" value="1"/>
</dbReference>
<evidence type="ECO:0000256" key="3">
    <source>
        <dbReference type="ARBA" id="ARBA00022553"/>
    </source>
</evidence>
<dbReference type="GO" id="GO:0004673">
    <property type="term" value="F:protein histidine kinase activity"/>
    <property type="evidence" value="ECO:0007669"/>
    <property type="project" value="UniProtKB-EC"/>
</dbReference>
<dbReference type="SUPFAM" id="SSF50341">
    <property type="entry name" value="CheW-like"/>
    <property type="match status" value="1"/>
</dbReference>
<dbReference type="Pfam" id="PF00072">
    <property type="entry name" value="Response_reg"/>
    <property type="match status" value="1"/>
</dbReference>
<evidence type="ECO:0000256" key="5">
    <source>
        <dbReference type="ARBA" id="ARBA00022777"/>
    </source>
</evidence>
<dbReference type="SUPFAM" id="SSF52172">
    <property type="entry name" value="CheY-like"/>
    <property type="match status" value="1"/>
</dbReference>
<dbReference type="EMBL" id="UOFS01000011">
    <property type="protein sequence ID" value="VAW92033.1"/>
    <property type="molecule type" value="Genomic_DNA"/>
</dbReference>
<dbReference type="SUPFAM" id="SSF47226">
    <property type="entry name" value="Histidine-containing phosphotransfer domain, HPT domain"/>
    <property type="match status" value="1"/>
</dbReference>
<proteinExistence type="predicted"/>
<dbReference type="PROSITE" id="PS50109">
    <property type="entry name" value="HIS_KIN"/>
    <property type="match status" value="1"/>
</dbReference>
<dbReference type="SMART" id="SM00448">
    <property type="entry name" value="REC"/>
    <property type="match status" value="1"/>
</dbReference>
<dbReference type="GO" id="GO:0000160">
    <property type="term" value="P:phosphorelay signal transduction system"/>
    <property type="evidence" value="ECO:0007669"/>
    <property type="project" value="InterPro"/>
</dbReference>
<dbReference type="GO" id="GO:0006935">
    <property type="term" value="P:chemotaxis"/>
    <property type="evidence" value="ECO:0007669"/>
    <property type="project" value="InterPro"/>
</dbReference>
<dbReference type="SUPFAM" id="SSF55874">
    <property type="entry name" value="ATPase domain of HSP90 chaperone/DNA topoisomerase II/histidine kinase"/>
    <property type="match status" value="1"/>
</dbReference>
<dbReference type="InterPro" id="IPR008207">
    <property type="entry name" value="Sig_transdc_His_kin_Hpt_dom"/>
</dbReference>
<dbReference type="AlphaFoldDB" id="A0A3B0ZVD1"/>
<dbReference type="Gene3D" id="3.40.50.2300">
    <property type="match status" value="1"/>
</dbReference>